<organism evidence="5 6">
    <name type="scientific">Penicillium patulum</name>
    <name type="common">Penicillium griseofulvum</name>
    <dbReference type="NCBI Taxonomy" id="5078"/>
    <lineage>
        <taxon>Eukaryota</taxon>
        <taxon>Fungi</taxon>
        <taxon>Dikarya</taxon>
        <taxon>Ascomycota</taxon>
        <taxon>Pezizomycotina</taxon>
        <taxon>Eurotiomycetes</taxon>
        <taxon>Eurotiomycetidae</taxon>
        <taxon>Eurotiales</taxon>
        <taxon>Aspergillaceae</taxon>
        <taxon>Penicillium</taxon>
    </lineage>
</organism>
<evidence type="ECO:0000313" key="5">
    <source>
        <dbReference type="EMBL" id="KXG51942.1"/>
    </source>
</evidence>
<dbReference type="Pfam" id="PF12464">
    <property type="entry name" value="Mac"/>
    <property type="match status" value="1"/>
</dbReference>
<comment type="similarity">
    <text evidence="1">Belongs to the transferase hexapeptide repeat family.</text>
</comment>
<comment type="caution">
    <text evidence="5">The sequence shown here is derived from an EMBL/GenBank/DDBJ whole genome shotgun (WGS) entry which is preliminary data.</text>
</comment>
<dbReference type="InterPro" id="IPR024688">
    <property type="entry name" value="Mac_dom"/>
</dbReference>
<dbReference type="GO" id="GO:0008374">
    <property type="term" value="F:O-acyltransferase activity"/>
    <property type="evidence" value="ECO:0007669"/>
    <property type="project" value="TreeGrafter"/>
</dbReference>
<dbReference type="AlphaFoldDB" id="A0A135LSK4"/>
<evidence type="ECO:0000256" key="2">
    <source>
        <dbReference type="ARBA" id="ARBA00022679"/>
    </source>
</evidence>
<dbReference type="GO" id="GO:0016407">
    <property type="term" value="F:acetyltransferase activity"/>
    <property type="evidence" value="ECO:0007669"/>
    <property type="project" value="InterPro"/>
</dbReference>
<evidence type="ECO:0000313" key="6">
    <source>
        <dbReference type="Proteomes" id="UP000070168"/>
    </source>
</evidence>
<dbReference type="Gene3D" id="2.160.10.10">
    <property type="entry name" value="Hexapeptide repeat proteins"/>
    <property type="match status" value="1"/>
</dbReference>
<feature type="compositionally biased region" description="Low complexity" evidence="3">
    <location>
        <begin position="333"/>
        <end position="347"/>
    </location>
</feature>
<sequence>MAATEKRPEIIELARGLARVPMCEDYERMVSGMMYNPMVPKLLEARHLCRGLARDYNELDTKTVSYEEIGDKRLELLRKLVGRVGDGTFIEPPFLPDYGCNTVIGKDCFLNWNVTILDTSLVVIGDRVQIGTGVSIITAGHDTSILSRRKFVEFGHPIFIEDDCWIGSNVIILPGVRIGQGCTIGAGSVVTKDIPPFSVAVGTPCRVKRTVQSAEEEEQDPNNQYRNLDWKEEISVEFHYLTHTSHSHTFFYFSLASDPLSFNPVVHFLHSSNSPRVTFHLYRPISTPATMAPPADDTLLFSSSDDESTGSSGAITPINTPSPSSTEDELNESLAALSLADTASSSSNNDEPTESPSEMLPIPLCLRRPTTEEGTRIGVIIPRPTTLVPSPIPVSHAFLLFSTRIAMCEPMDHRNLQRSVLNMELLYHSWSTNPVATYLMTNGPFPIDHIRSVYESFGRTLSPQLNNVPDETRSEDDIARIRDIMAYEAIRSAADVTAVLDALTYDIGLRFLAEAVRTLPRSDERASYAEVLAHFQEATLRQADSETARLIENDFITAYNRPVIISTTSADIVEQRTQSTTD</sequence>
<proteinExistence type="inferred from homology"/>
<dbReference type="Proteomes" id="UP000070168">
    <property type="component" value="Unassembled WGS sequence"/>
</dbReference>
<gene>
    <name evidence="5" type="ORF">PGRI_082260</name>
</gene>
<dbReference type="RefSeq" id="XP_040650478.1">
    <property type="nucleotide sequence ID" value="XM_040795940.1"/>
</dbReference>
<evidence type="ECO:0000259" key="4">
    <source>
        <dbReference type="SMART" id="SM01266"/>
    </source>
</evidence>
<dbReference type="SMART" id="SM01266">
    <property type="entry name" value="Mac"/>
    <property type="match status" value="1"/>
</dbReference>
<dbReference type="PANTHER" id="PTHR23416:SF23">
    <property type="entry name" value="ACETYLTRANSFERASE C18B11.09C-RELATED"/>
    <property type="match status" value="1"/>
</dbReference>
<feature type="domain" description="Maltose/galactoside acetyltransferase" evidence="4">
    <location>
        <begin position="26"/>
        <end position="86"/>
    </location>
</feature>
<keyword evidence="2 5" id="KW-0808">Transferase</keyword>
<evidence type="ECO:0000256" key="3">
    <source>
        <dbReference type="SAM" id="MobiDB-lite"/>
    </source>
</evidence>
<dbReference type="OrthoDB" id="25818at2759"/>
<dbReference type="InterPro" id="IPR001451">
    <property type="entry name" value="Hexapep"/>
</dbReference>
<dbReference type="Pfam" id="PF00132">
    <property type="entry name" value="Hexapep"/>
    <property type="match status" value="1"/>
</dbReference>
<reference evidence="5 6" key="1">
    <citation type="journal article" date="2016" name="BMC Genomics">
        <title>Genome sequencing and secondary metabolism of the postharvest pathogen Penicillium griseofulvum.</title>
        <authorList>
            <person name="Banani H."/>
            <person name="Marcet-Houben M."/>
            <person name="Ballester A.R."/>
            <person name="Abbruscato P."/>
            <person name="Gonzalez-Candelas L."/>
            <person name="Gabaldon T."/>
            <person name="Spadaro D."/>
        </authorList>
    </citation>
    <scope>NUCLEOTIDE SEQUENCE [LARGE SCALE GENOMIC DNA]</scope>
    <source>
        <strain evidence="5 6">PG3</strain>
    </source>
</reference>
<evidence type="ECO:0000256" key="1">
    <source>
        <dbReference type="ARBA" id="ARBA00007274"/>
    </source>
</evidence>
<name>A0A135LSK4_PENPA</name>
<dbReference type="STRING" id="5078.A0A135LSK4"/>
<dbReference type="InterPro" id="IPR051159">
    <property type="entry name" value="Hexapeptide_acetyltransf"/>
</dbReference>
<protein>
    <submittedName>
        <fullName evidence="5">Maltose/galactoside acetyltransferase</fullName>
    </submittedName>
</protein>
<dbReference type="CDD" id="cd03357">
    <property type="entry name" value="LbH_MAT_GAT"/>
    <property type="match status" value="1"/>
</dbReference>
<accession>A0A135LSK4</accession>
<dbReference type="Pfam" id="PF14602">
    <property type="entry name" value="Hexapep_2"/>
    <property type="match status" value="1"/>
</dbReference>
<dbReference type="EMBL" id="LHQR01000027">
    <property type="protein sequence ID" value="KXG51942.1"/>
    <property type="molecule type" value="Genomic_DNA"/>
</dbReference>
<dbReference type="PANTHER" id="PTHR23416">
    <property type="entry name" value="SIALIC ACID SYNTHASE-RELATED"/>
    <property type="match status" value="1"/>
</dbReference>
<dbReference type="SUPFAM" id="SSF51161">
    <property type="entry name" value="Trimeric LpxA-like enzymes"/>
    <property type="match status" value="1"/>
</dbReference>
<feature type="region of interest" description="Disordered" evidence="3">
    <location>
        <begin position="292"/>
        <end position="362"/>
    </location>
</feature>
<dbReference type="GeneID" id="63711240"/>
<keyword evidence="6" id="KW-1185">Reference proteome</keyword>
<dbReference type="InterPro" id="IPR011004">
    <property type="entry name" value="Trimer_LpxA-like_sf"/>
</dbReference>